<evidence type="ECO:0000256" key="1">
    <source>
        <dbReference type="SAM" id="MobiDB-lite"/>
    </source>
</evidence>
<keyword evidence="3" id="KW-1185">Reference proteome</keyword>
<accession>A0A8H7CPN0</accession>
<sequence>MHASQENIAETHFDRAAAVMKCFGSGATMSRRPPPGTTFTTESLLHHEHGGGSPGEDKITVVWAVRESKSPNKTNPDLGTSAKRWAVSLPLPDIKAHLVATVNIEWGRSNSTLLLNEEVTFRFHGGKLLEPDTANMTLGQFYSFYSTPSRAPIYLTNIPTQWKQLAKTTRGSIIFLELYIDSIMFKNRIEMSDGHSSTDSLIDSVLDSSVKRKRTLSSVSEGANRNISMIKRPAPMKSMFVPTNAGSVKVHQRSSITLKKIICIADSVTGKVEFEETTELISGTIRDEPFGHGAMKNAYQFNPSNGNVLVAKRFYRISDSEDDGMAPPLSVLDNQDQIYLELHRLTIAAHFLKAFFLHAKQCGTDVYTGILFHVSFSFS</sequence>
<evidence type="ECO:0000313" key="2">
    <source>
        <dbReference type="EMBL" id="KAF7343676.1"/>
    </source>
</evidence>
<dbReference type="Proteomes" id="UP000623467">
    <property type="component" value="Unassembled WGS sequence"/>
</dbReference>
<name>A0A8H7CPN0_9AGAR</name>
<feature type="region of interest" description="Disordered" evidence="1">
    <location>
        <begin position="27"/>
        <end position="57"/>
    </location>
</feature>
<gene>
    <name evidence="2" type="ORF">MSAN_01947400</name>
</gene>
<reference evidence="2" key="1">
    <citation type="submission" date="2020-05" db="EMBL/GenBank/DDBJ databases">
        <title>Mycena genomes resolve the evolution of fungal bioluminescence.</title>
        <authorList>
            <person name="Tsai I.J."/>
        </authorList>
    </citation>
    <scope>NUCLEOTIDE SEQUENCE</scope>
    <source>
        <strain evidence="2">160909Yilan</strain>
    </source>
</reference>
<dbReference type="EMBL" id="JACAZH010000022">
    <property type="protein sequence ID" value="KAF7343676.1"/>
    <property type="molecule type" value="Genomic_DNA"/>
</dbReference>
<feature type="compositionally biased region" description="Basic and acidic residues" evidence="1">
    <location>
        <begin position="44"/>
        <end position="57"/>
    </location>
</feature>
<proteinExistence type="predicted"/>
<protein>
    <submittedName>
        <fullName evidence="2">Uncharacterized protein</fullName>
    </submittedName>
</protein>
<evidence type="ECO:0000313" key="3">
    <source>
        <dbReference type="Proteomes" id="UP000623467"/>
    </source>
</evidence>
<dbReference type="AlphaFoldDB" id="A0A8H7CPN0"/>
<dbReference type="OrthoDB" id="2915404at2759"/>
<comment type="caution">
    <text evidence="2">The sequence shown here is derived from an EMBL/GenBank/DDBJ whole genome shotgun (WGS) entry which is preliminary data.</text>
</comment>
<organism evidence="2 3">
    <name type="scientific">Mycena sanguinolenta</name>
    <dbReference type="NCBI Taxonomy" id="230812"/>
    <lineage>
        <taxon>Eukaryota</taxon>
        <taxon>Fungi</taxon>
        <taxon>Dikarya</taxon>
        <taxon>Basidiomycota</taxon>
        <taxon>Agaricomycotina</taxon>
        <taxon>Agaricomycetes</taxon>
        <taxon>Agaricomycetidae</taxon>
        <taxon>Agaricales</taxon>
        <taxon>Marasmiineae</taxon>
        <taxon>Mycenaceae</taxon>
        <taxon>Mycena</taxon>
    </lineage>
</organism>